<dbReference type="GO" id="GO:0032259">
    <property type="term" value="P:methylation"/>
    <property type="evidence" value="ECO:0007669"/>
    <property type="project" value="UniProtKB-KW"/>
</dbReference>
<protein>
    <recommendedName>
        <fullName evidence="8">ETFB lysine methyltransferase</fullName>
    </recommendedName>
    <alternativeName>
        <fullName evidence="7">Protein N-lysine methyltransferase METTL20</fullName>
    </alternativeName>
</protein>
<dbReference type="EMBL" id="JALJOU010000020">
    <property type="protein sequence ID" value="KAK9838119.1"/>
    <property type="molecule type" value="Genomic_DNA"/>
</dbReference>
<dbReference type="Pfam" id="PF06325">
    <property type="entry name" value="PrmA"/>
    <property type="match status" value="1"/>
</dbReference>
<dbReference type="PANTHER" id="PTHR43648:SF1">
    <property type="entry name" value="ELECTRON TRANSFER FLAVOPROTEIN BETA SUBUNIT LYSINE METHYLTRANSFERASE"/>
    <property type="match status" value="1"/>
</dbReference>
<keyword evidence="10" id="KW-1185">Reference proteome</keyword>
<organism evidence="9 10">
    <name type="scientific">Elliptochloris bilobata</name>
    <dbReference type="NCBI Taxonomy" id="381761"/>
    <lineage>
        <taxon>Eukaryota</taxon>
        <taxon>Viridiplantae</taxon>
        <taxon>Chlorophyta</taxon>
        <taxon>core chlorophytes</taxon>
        <taxon>Trebouxiophyceae</taxon>
        <taxon>Trebouxiophyceae incertae sedis</taxon>
        <taxon>Elliptochloris clade</taxon>
        <taxon>Elliptochloris</taxon>
    </lineage>
</organism>
<keyword evidence="5" id="KW-0949">S-adenosyl-L-methionine</keyword>
<evidence type="ECO:0000256" key="3">
    <source>
        <dbReference type="ARBA" id="ARBA00022603"/>
    </source>
</evidence>
<comment type="similarity">
    <text evidence="6">Belongs to the methyltransferase superfamily. ETFBKMT family.</text>
</comment>
<dbReference type="PANTHER" id="PTHR43648">
    <property type="entry name" value="ELECTRON TRANSFER FLAVOPROTEIN BETA SUBUNIT LYSINE METHYLTRANSFERASE"/>
    <property type="match status" value="1"/>
</dbReference>
<keyword evidence="4" id="KW-0808">Transferase</keyword>
<reference evidence="9 10" key="1">
    <citation type="journal article" date="2024" name="Nat. Commun.">
        <title>Phylogenomics reveals the evolutionary origins of lichenization in chlorophyte algae.</title>
        <authorList>
            <person name="Puginier C."/>
            <person name="Libourel C."/>
            <person name="Otte J."/>
            <person name="Skaloud P."/>
            <person name="Haon M."/>
            <person name="Grisel S."/>
            <person name="Petersen M."/>
            <person name="Berrin J.G."/>
            <person name="Delaux P.M."/>
            <person name="Dal Grande F."/>
            <person name="Keller J."/>
        </authorList>
    </citation>
    <scope>NUCLEOTIDE SEQUENCE [LARGE SCALE GENOMIC DNA]</scope>
    <source>
        <strain evidence="9 10">SAG 245.80</strain>
    </source>
</reference>
<dbReference type="SUPFAM" id="SSF53335">
    <property type="entry name" value="S-adenosyl-L-methionine-dependent methyltransferases"/>
    <property type="match status" value="1"/>
</dbReference>
<dbReference type="HAMAP" id="MF_00735">
    <property type="entry name" value="Methyltr_PrmA"/>
    <property type="match status" value="1"/>
</dbReference>
<dbReference type="InterPro" id="IPR050078">
    <property type="entry name" value="Ribosomal_L11_MeTrfase_PrmA"/>
</dbReference>
<evidence type="ECO:0000256" key="1">
    <source>
        <dbReference type="ARBA" id="ARBA00009741"/>
    </source>
</evidence>
<evidence type="ECO:0000256" key="6">
    <source>
        <dbReference type="ARBA" id="ARBA00037932"/>
    </source>
</evidence>
<evidence type="ECO:0000256" key="8">
    <source>
        <dbReference type="ARBA" id="ARBA00042266"/>
    </source>
</evidence>
<evidence type="ECO:0000256" key="5">
    <source>
        <dbReference type="ARBA" id="ARBA00022691"/>
    </source>
</evidence>
<evidence type="ECO:0000256" key="2">
    <source>
        <dbReference type="ARBA" id="ARBA00022490"/>
    </source>
</evidence>
<gene>
    <name evidence="9" type="ORF">WJX81_002386</name>
</gene>
<dbReference type="InterPro" id="IPR029063">
    <property type="entry name" value="SAM-dependent_MTases_sf"/>
</dbReference>
<comment type="caution">
    <text evidence="9">The sequence shown here is derived from an EMBL/GenBank/DDBJ whole genome shotgun (WGS) entry which is preliminary data.</text>
</comment>
<accession>A0AAW1RWG4</accession>
<dbReference type="InterPro" id="IPR004498">
    <property type="entry name" value="Ribosomal_PrmA_MeTrfase"/>
</dbReference>
<evidence type="ECO:0000256" key="4">
    <source>
        <dbReference type="ARBA" id="ARBA00022679"/>
    </source>
</evidence>
<proteinExistence type="inferred from homology"/>
<dbReference type="GO" id="GO:0016279">
    <property type="term" value="F:protein-lysine N-methyltransferase activity"/>
    <property type="evidence" value="ECO:0007669"/>
    <property type="project" value="TreeGrafter"/>
</dbReference>
<name>A0AAW1RWG4_9CHLO</name>
<keyword evidence="2" id="KW-0963">Cytoplasm</keyword>
<comment type="similarity">
    <text evidence="1">Belongs to the methyltransferase superfamily. PrmA family.</text>
</comment>
<dbReference type="Proteomes" id="UP001445335">
    <property type="component" value="Unassembled WGS sequence"/>
</dbReference>
<dbReference type="Gene3D" id="3.40.50.150">
    <property type="entry name" value="Vaccinia Virus protein VP39"/>
    <property type="match status" value="1"/>
</dbReference>
<evidence type="ECO:0000313" key="9">
    <source>
        <dbReference type="EMBL" id="KAK9838119.1"/>
    </source>
</evidence>
<sequence>MPAGSTALAAYATFAAAQGDDICSLRCTVEDESGESASDLCDALLGSGAQSASVEEFRPQGLAEQPLYSGSERRVWERCTVTTHFPPGTDVAAALKRAAAWTGRTQPLRYQIAEVVAEEWVQTIRDSYRPSKVADRLWIIPDWCEPPDAGAVNVRLEPGLAFGTGEHPTTRLCLRWLHARRSDLAGRRVMDYGTGSGVLAVAALLLGAESAAATDVDPLAVRAAGANAALNGVADRLVAVPCEADPHSPEPLRTAGALATAGSASFDVCVANILQGPLLALAPRLAGYSVPGGLLALSGILAAQAPAVQAAYAPYFSGFELTC</sequence>
<dbReference type="NCBIfam" id="TIGR00406">
    <property type="entry name" value="prmA"/>
    <property type="match status" value="1"/>
</dbReference>
<evidence type="ECO:0000256" key="7">
    <source>
        <dbReference type="ARBA" id="ARBA00041867"/>
    </source>
</evidence>
<keyword evidence="3" id="KW-0489">Methyltransferase</keyword>
<dbReference type="AlphaFoldDB" id="A0AAW1RWG4"/>
<evidence type="ECO:0000313" key="10">
    <source>
        <dbReference type="Proteomes" id="UP001445335"/>
    </source>
</evidence>